<dbReference type="FunCoup" id="G3VEL4">
    <property type="interactions" value="3"/>
</dbReference>
<dbReference type="GO" id="GO:0005615">
    <property type="term" value="C:extracellular space"/>
    <property type="evidence" value="ECO:0007669"/>
    <property type="project" value="TreeGrafter"/>
</dbReference>
<evidence type="ECO:0000256" key="2">
    <source>
        <dbReference type="ARBA" id="ARBA00022900"/>
    </source>
</evidence>
<keyword evidence="2" id="KW-0722">Serine protease inhibitor</keyword>
<dbReference type="InterPro" id="IPR036880">
    <property type="entry name" value="Kunitz_BPTI_sf"/>
</dbReference>
<feature type="domain" description="WAP" evidence="6">
    <location>
        <begin position="26"/>
        <end position="72"/>
    </location>
</feature>
<sequence length="138" mass="15621">MGNKTTWFQNLPLTLPFILLLNEILGSNLIHCPKVKVHCIYKETDVCDVDSNCPSPQKCCLFSCGRKCMNFTEVTCKLPADPGPCLASIMRWAYDDEIKACVRFIYGGCEGNNNNFQTQKICRKMCKALGKHRKSSYN</sequence>
<reference evidence="7" key="3">
    <citation type="submission" date="2025-09" db="UniProtKB">
        <authorList>
            <consortium name="Ensembl"/>
        </authorList>
    </citation>
    <scope>IDENTIFICATION</scope>
</reference>
<dbReference type="InterPro" id="IPR051388">
    <property type="entry name" value="Serpin_venom_toxin"/>
</dbReference>
<evidence type="ECO:0000313" key="7">
    <source>
        <dbReference type="Ensembl" id="ENSSHAP00000001618.2"/>
    </source>
</evidence>
<dbReference type="InterPro" id="IPR008197">
    <property type="entry name" value="WAP_dom"/>
</dbReference>
<dbReference type="FunFam" id="4.10.410.10:FF:000015">
    <property type="entry name" value="WAP four-disulfide core domain 6A"/>
    <property type="match status" value="1"/>
</dbReference>
<proteinExistence type="predicted"/>
<keyword evidence="3" id="KW-1015">Disulfide bond</keyword>
<evidence type="ECO:0000259" key="5">
    <source>
        <dbReference type="PROSITE" id="PS50279"/>
    </source>
</evidence>
<evidence type="ECO:0000256" key="3">
    <source>
        <dbReference type="ARBA" id="ARBA00023157"/>
    </source>
</evidence>
<keyword evidence="8" id="KW-1185">Reference proteome</keyword>
<dbReference type="PANTHER" id="PTHR46751:SF1">
    <property type="entry name" value="WAP FOUR-DISULFIDE CORE DOMAIN PROTEIN 6A"/>
    <property type="match status" value="1"/>
</dbReference>
<dbReference type="Pfam" id="PF00014">
    <property type="entry name" value="Kunitz_BPTI"/>
    <property type="match status" value="1"/>
</dbReference>
<organism evidence="7 8">
    <name type="scientific">Sarcophilus harrisii</name>
    <name type="common">Tasmanian devil</name>
    <name type="synonym">Sarcophilus laniarius</name>
    <dbReference type="NCBI Taxonomy" id="9305"/>
    <lineage>
        <taxon>Eukaryota</taxon>
        <taxon>Metazoa</taxon>
        <taxon>Chordata</taxon>
        <taxon>Craniata</taxon>
        <taxon>Vertebrata</taxon>
        <taxon>Euteleostomi</taxon>
        <taxon>Mammalia</taxon>
        <taxon>Metatheria</taxon>
        <taxon>Dasyuromorphia</taxon>
        <taxon>Dasyuridae</taxon>
        <taxon>Sarcophilus</taxon>
    </lineage>
</organism>
<dbReference type="SUPFAM" id="SSF57256">
    <property type="entry name" value="Elafin-like"/>
    <property type="match status" value="1"/>
</dbReference>
<dbReference type="InterPro" id="IPR002223">
    <property type="entry name" value="Kunitz_BPTI"/>
</dbReference>
<feature type="chain" id="PRO_5029916715" description="BPTI/Kunitz inhibitor domain-containing protein" evidence="4">
    <location>
        <begin position="27"/>
        <end position="138"/>
    </location>
</feature>
<dbReference type="GeneTree" id="ENSGT00940000156753"/>
<dbReference type="InterPro" id="IPR020901">
    <property type="entry name" value="Prtase_inh_Kunz-CS"/>
</dbReference>
<dbReference type="PANTHER" id="PTHR46751">
    <property type="entry name" value="EPPIN"/>
    <property type="match status" value="1"/>
</dbReference>
<feature type="signal peptide" evidence="4">
    <location>
        <begin position="1"/>
        <end position="26"/>
    </location>
</feature>
<reference evidence="7 8" key="1">
    <citation type="journal article" date="2011" name="Proc. Natl. Acad. Sci. U.S.A.">
        <title>Genetic diversity and population structure of the endangered marsupial Sarcophilus harrisii (Tasmanian devil).</title>
        <authorList>
            <person name="Miller W."/>
            <person name="Hayes V.M."/>
            <person name="Ratan A."/>
            <person name="Petersen D.C."/>
            <person name="Wittekindt N.E."/>
            <person name="Miller J."/>
            <person name="Walenz B."/>
            <person name="Knight J."/>
            <person name="Qi J."/>
            <person name="Zhao F."/>
            <person name="Wang Q."/>
            <person name="Bedoya-Reina O.C."/>
            <person name="Katiyar N."/>
            <person name="Tomsho L.P."/>
            <person name="Kasson L.M."/>
            <person name="Hardie R.A."/>
            <person name="Woodbridge P."/>
            <person name="Tindall E.A."/>
            <person name="Bertelsen M.F."/>
            <person name="Dixon D."/>
            <person name="Pyecroft S."/>
            <person name="Helgen K.M."/>
            <person name="Lesk A.M."/>
            <person name="Pringle T.H."/>
            <person name="Patterson N."/>
            <person name="Zhang Y."/>
            <person name="Kreiss A."/>
            <person name="Woods G.M."/>
            <person name="Jones M.E."/>
            <person name="Schuster S.C."/>
        </authorList>
    </citation>
    <scope>NUCLEOTIDE SEQUENCE [LARGE SCALE GENOMIC DNA]</scope>
</reference>
<protein>
    <recommendedName>
        <fullName evidence="9">BPTI/Kunitz inhibitor domain-containing protein</fullName>
    </recommendedName>
</protein>
<dbReference type="Gene3D" id="4.10.410.10">
    <property type="entry name" value="Pancreatic trypsin inhibitor Kunitz domain"/>
    <property type="match status" value="1"/>
</dbReference>
<feature type="domain" description="BPTI/Kunitz inhibitor" evidence="5">
    <location>
        <begin position="76"/>
        <end position="126"/>
    </location>
</feature>
<dbReference type="Proteomes" id="UP000007648">
    <property type="component" value="Unassembled WGS sequence"/>
</dbReference>
<dbReference type="AlphaFoldDB" id="G3VEL4"/>
<keyword evidence="1" id="KW-0646">Protease inhibitor</keyword>
<accession>G3VEL4</accession>
<evidence type="ECO:0008006" key="9">
    <source>
        <dbReference type="Google" id="ProtNLM"/>
    </source>
</evidence>
<dbReference type="STRING" id="9305.ENSSHAP00000001618"/>
<evidence type="ECO:0000256" key="4">
    <source>
        <dbReference type="SAM" id="SignalP"/>
    </source>
</evidence>
<dbReference type="Pfam" id="PF00095">
    <property type="entry name" value="WAP"/>
    <property type="match status" value="1"/>
</dbReference>
<dbReference type="SUPFAM" id="SSF57362">
    <property type="entry name" value="BPTI-like"/>
    <property type="match status" value="1"/>
</dbReference>
<keyword evidence="4" id="KW-0732">Signal</keyword>
<dbReference type="HOGENOM" id="CLU_127181_0_0_1"/>
<dbReference type="InterPro" id="IPR036645">
    <property type="entry name" value="Elafin-like_sf"/>
</dbReference>
<dbReference type="eggNOG" id="KOG4295">
    <property type="taxonomic scope" value="Eukaryota"/>
</dbReference>
<dbReference type="Gene3D" id="4.10.75.10">
    <property type="entry name" value="Elafin-like"/>
    <property type="match status" value="1"/>
</dbReference>
<dbReference type="PRINTS" id="PR00759">
    <property type="entry name" value="BASICPTASE"/>
</dbReference>
<evidence type="ECO:0000256" key="1">
    <source>
        <dbReference type="ARBA" id="ARBA00022690"/>
    </source>
</evidence>
<reference evidence="7" key="2">
    <citation type="submission" date="2025-08" db="UniProtKB">
        <authorList>
            <consortium name="Ensembl"/>
        </authorList>
    </citation>
    <scope>IDENTIFICATION</scope>
</reference>
<dbReference type="GO" id="GO:0004867">
    <property type="term" value="F:serine-type endopeptidase inhibitor activity"/>
    <property type="evidence" value="ECO:0007669"/>
    <property type="project" value="UniProtKB-KW"/>
</dbReference>
<dbReference type="PROSITE" id="PS51390">
    <property type="entry name" value="WAP"/>
    <property type="match status" value="1"/>
</dbReference>
<name>G3VEL4_SARHA</name>
<dbReference type="SMART" id="SM00131">
    <property type="entry name" value="KU"/>
    <property type="match status" value="1"/>
</dbReference>
<evidence type="ECO:0000313" key="8">
    <source>
        <dbReference type="Proteomes" id="UP000007648"/>
    </source>
</evidence>
<dbReference type="Ensembl" id="ENSSHAT00000001635.2">
    <property type="protein sequence ID" value="ENSSHAP00000001618.2"/>
    <property type="gene ID" value="ENSSHAG00000001442.2"/>
</dbReference>
<dbReference type="PROSITE" id="PS00280">
    <property type="entry name" value="BPTI_KUNITZ_1"/>
    <property type="match status" value="1"/>
</dbReference>
<evidence type="ECO:0000259" key="6">
    <source>
        <dbReference type="PROSITE" id="PS51390"/>
    </source>
</evidence>
<dbReference type="PROSITE" id="PS50279">
    <property type="entry name" value="BPTI_KUNITZ_2"/>
    <property type="match status" value="1"/>
</dbReference>
<dbReference type="InParanoid" id="G3VEL4"/>